<dbReference type="GO" id="GO:0003711">
    <property type="term" value="F:transcription elongation factor activity"/>
    <property type="evidence" value="ECO:0007669"/>
    <property type="project" value="TreeGrafter"/>
</dbReference>
<keyword evidence="3" id="KW-0597">Phosphoprotein</keyword>
<dbReference type="GO" id="GO:0006368">
    <property type="term" value="P:transcription elongation by RNA polymerase II"/>
    <property type="evidence" value="ECO:0007669"/>
    <property type="project" value="InterPro"/>
</dbReference>
<keyword evidence="11" id="KW-1185">Reference proteome</keyword>
<feature type="compositionally biased region" description="Basic and acidic residues" evidence="8">
    <location>
        <begin position="245"/>
        <end position="254"/>
    </location>
</feature>
<keyword evidence="10" id="KW-0648">Protein biosynthesis</keyword>
<dbReference type="Pfam" id="PF09816">
    <property type="entry name" value="EAF"/>
    <property type="match status" value="1"/>
</dbReference>
<dbReference type="InterPro" id="IPR019194">
    <property type="entry name" value="Tscrpt_elong_fac_Eaf_N"/>
</dbReference>
<gene>
    <name evidence="10" type="ORF">L210DRAFT_3521547</name>
</gene>
<dbReference type="PANTHER" id="PTHR15970:SF2">
    <property type="entry name" value="ELL-ASSOCIATED FACTOR EAF"/>
    <property type="match status" value="1"/>
</dbReference>
<feature type="compositionally biased region" description="Low complexity" evidence="8">
    <location>
        <begin position="388"/>
        <end position="397"/>
    </location>
</feature>
<evidence type="ECO:0000256" key="5">
    <source>
        <dbReference type="ARBA" id="ARBA00023159"/>
    </source>
</evidence>
<evidence type="ECO:0000256" key="6">
    <source>
        <dbReference type="ARBA" id="ARBA00023163"/>
    </source>
</evidence>
<protein>
    <submittedName>
        <fullName evidence="10">RNA polymerase II transcription elongation factor-domain-containing protein</fullName>
    </submittedName>
</protein>
<feature type="region of interest" description="Disordered" evidence="8">
    <location>
        <begin position="287"/>
        <end position="332"/>
    </location>
</feature>
<keyword evidence="6" id="KW-0804">Transcription</keyword>
<dbReference type="Proteomes" id="UP001194468">
    <property type="component" value="Unassembled WGS sequence"/>
</dbReference>
<feature type="compositionally biased region" description="Pro residues" evidence="8">
    <location>
        <begin position="217"/>
        <end position="226"/>
    </location>
</feature>
<feature type="region of interest" description="Disordered" evidence="8">
    <location>
        <begin position="197"/>
        <end position="260"/>
    </location>
</feature>
<evidence type="ECO:0000259" key="9">
    <source>
        <dbReference type="Pfam" id="PF09816"/>
    </source>
</evidence>
<evidence type="ECO:0000256" key="3">
    <source>
        <dbReference type="ARBA" id="ARBA00022553"/>
    </source>
</evidence>
<reference evidence="10" key="2">
    <citation type="journal article" date="2020" name="Nat. Commun.">
        <title>Large-scale genome sequencing of mycorrhizal fungi provides insights into the early evolution of symbiotic traits.</title>
        <authorList>
            <person name="Miyauchi S."/>
            <person name="Kiss E."/>
            <person name="Kuo A."/>
            <person name="Drula E."/>
            <person name="Kohler A."/>
            <person name="Sanchez-Garcia M."/>
            <person name="Morin E."/>
            <person name="Andreopoulos B."/>
            <person name="Barry K.W."/>
            <person name="Bonito G."/>
            <person name="Buee M."/>
            <person name="Carver A."/>
            <person name="Chen C."/>
            <person name="Cichocki N."/>
            <person name="Clum A."/>
            <person name="Culley D."/>
            <person name="Crous P.W."/>
            <person name="Fauchery L."/>
            <person name="Girlanda M."/>
            <person name="Hayes R.D."/>
            <person name="Keri Z."/>
            <person name="LaButti K."/>
            <person name="Lipzen A."/>
            <person name="Lombard V."/>
            <person name="Magnuson J."/>
            <person name="Maillard F."/>
            <person name="Murat C."/>
            <person name="Nolan M."/>
            <person name="Ohm R.A."/>
            <person name="Pangilinan J."/>
            <person name="Pereira M.F."/>
            <person name="Perotto S."/>
            <person name="Peter M."/>
            <person name="Pfister S."/>
            <person name="Riley R."/>
            <person name="Sitrit Y."/>
            <person name="Stielow J.B."/>
            <person name="Szollosi G."/>
            <person name="Zifcakova L."/>
            <person name="Stursova M."/>
            <person name="Spatafora J.W."/>
            <person name="Tedersoo L."/>
            <person name="Vaario L.M."/>
            <person name="Yamada A."/>
            <person name="Yan M."/>
            <person name="Wang P."/>
            <person name="Xu J."/>
            <person name="Bruns T."/>
            <person name="Baldrian P."/>
            <person name="Vilgalys R."/>
            <person name="Dunand C."/>
            <person name="Henrissat B."/>
            <person name="Grigoriev I.V."/>
            <person name="Hibbett D."/>
            <person name="Nagy L.G."/>
            <person name="Martin F.M."/>
        </authorList>
    </citation>
    <scope>NUCLEOTIDE SEQUENCE</scope>
    <source>
        <strain evidence="10">BED1</strain>
    </source>
</reference>
<comment type="caution">
    <text evidence="10">The sequence shown here is derived from an EMBL/GenBank/DDBJ whole genome shotgun (WGS) entry which is preliminary data.</text>
</comment>
<evidence type="ECO:0000313" key="11">
    <source>
        <dbReference type="Proteomes" id="UP001194468"/>
    </source>
</evidence>
<reference evidence="10" key="1">
    <citation type="submission" date="2019-10" db="EMBL/GenBank/DDBJ databases">
        <authorList>
            <consortium name="DOE Joint Genome Institute"/>
            <person name="Kuo A."/>
            <person name="Miyauchi S."/>
            <person name="Kiss E."/>
            <person name="Drula E."/>
            <person name="Kohler A."/>
            <person name="Sanchez-Garcia M."/>
            <person name="Andreopoulos B."/>
            <person name="Barry K.W."/>
            <person name="Bonito G."/>
            <person name="Buee M."/>
            <person name="Carver A."/>
            <person name="Chen C."/>
            <person name="Cichocki N."/>
            <person name="Clum A."/>
            <person name="Culley D."/>
            <person name="Crous P.W."/>
            <person name="Fauchery L."/>
            <person name="Girlanda M."/>
            <person name="Hayes R."/>
            <person name="Keri Z."/>
            <person name="LaButti K."/>
            <person name="Lipzen A."/>
            <person name="Lombard V."/>
            <person name="Magnuson J."/>
            <person name="Maillard F."/>
            <person name="Morin E."/>
            <person name="Murat C."/>
            <person name="Nolan M."/>
            <person name="Ohm R."/>
            <person name="Pangilinan J."/>
            <person name="Pereira M."/>
            <person name="Perotto S."/>
            <person name="Peter M."/>
            <person name="Riley R."/>
            <person name="Sitrit Y."/>
            <person name="Stielow B."/>
            <person name="Szollosi G."/>
            <person name="Zifcakova L."/>
            <person name="Stursova M."/>
            <person name="Spatafora J.W."/>
            <person name="Tedersoo L."/>
            <person name="Vaario L.-M."/>
            <person name="Yamada A."/>
            <person name="Yan M."/>
            <person name="Wang P."/>
            <person name="Xu J."/>
            <person name="Bruns T."/>
            <person name="Baldrian P."/>
            <person name="Vilgalys R."/>
            <person name="Henrissat B."/>
            <person name="Grigoriev I.V."/>
            <person name="Hibbett D."/>
            <person name="Nagy L.G."/>
            <person name="Martin F.M."/>
        </authorList>
    </citation>
    <scope>NUCLEOTIDE SEQUENCE</scope>
    <source>
        <strain evidence="10">BED1</strain>
    </source>
</reference>
<keyword evidence="7" id="KW-0539">Nucleus</keyword>
<comment type="similarity">
    <text evidence="2">Belongs to the EAF family.</text>
</comment>
<evidence type="ECO:0000256" key="8">
    <source>
        <dbReference type="SAM" id="MobiDB-lite"/>
    </source>
</evidence>
<dbReference type="EMBL" id="WHUW01000002">
    <property type="protein sequence ID" value="KAF8450907.1"/>
    <property type="molecule type" value="Genomic_DNA"/>
</dbReference>
<evidence type="ECO:0000256" key="2">
    <source>
        <dbReference type="ARBA" id="ARBA00007798"/>
    </source>
</evidence>
<dbReference type="AlphaFoldDB" id="A0AAD4GLA0"/>
<evidence type="ECO:0000256" key="1">
    <source>
        <dbReference type="ARBA" id="ARBA00004123"/>
    </source>
</evidence>
<feature type="domain" description="Transcription elongation factor Eaf N-terminal" evidence="9">
    <location>
        <begin position="16"/>
        <end position="132"/>
    </location>
</feature>
<accession>A0AAD4GLA0</accession>
<keyword evidence="10" id="KW-0251">Elongation factor</keyword>
<feature type="region of interest" description="Disordered" evidence="8">
    <location>
        <begin position="138"/>
        <end position="158"/>
    </location>
</feature>
<comment type="subcellular location">
    <subcellularLocation>
        <location evidence="1">Nucleus</location>
    </subcellularLocation>
</comment>
<dbReference type="GO" id="GO:0003746">
    <property type="term" value="F:translation elongation factor activity"/>
    <property type="evidence" value="ECO:0007669"/>
    <property type="project" value="UniProtKB-KW"/>
</dbReference>
<dbReference type="PANTHER" id="PTHR15970">
    <property type="entry name" value="ELL-ASSOCIATED FACTOR EAF"/>
    <property type="match status" value="1"/>
</dbReference>
<sequence length="403" mass="44556">MASVDAQWMPVTGRHKVDIGPSLGRALKARKGIAPPKRASNLPDREFYSFRYNFKPESIDPDKPGSIEVKRTKESTSVTVERPSAQARETHLFKGTEQPVREYDCVLVYDEDMGTFTLEKIDSFMTFSYDRKVQTSSSTIRREKASPMVVTPQPADDDIDLVKELEKDLVGLEDAEGEPDDDFEEVIATVSSVQRIRAMKEEEEEEEDEFLLAASTVPPPTLPPKSKPPRSIPNQQEPMSKPKPKSIDIPKVKGESTSQDIVDSELEEVLAFGVPTLTAKRQKLLPVAQKPPPVAQLALPSASTSVVLPSSRPPPKEQSDSEEDDWDPVLGGDLRVENDAQEIDLDAFEQEMEQQLEGLDEDILAAAETSQASRRPISLNQFAGGELSQDSDSTSSSDDSDED</sequence>
<organism evidence="10 11">
    <name type="scientific">Boletus edulis BED1</name>
    <dbReference type="NCBI Taxonomy" id="1328754"/>
    <lineage>
        <taxon>Eukaryota</taxon>
        <taxon>Fungi</taxon>
        <taxon>Dikarya</taxon>
        <taxon>Basidiomycota</taxon>
        <taxon>Agaricomycotina</taxon>
        <taxon>Agaricomycetes</taxon>
        <taxon>Agaricomycetidae</taxon>
        <taxon>Boletales</taxon>
        <taxon>Boletineae</taxon>
        <taxon>Boletaceae</taxon>
        <taxon>Boletoideae</taxon>
        <taxon>Boletus</taxon>
    </lineage>
</organism>
<feature type="compositionally biased region" description="Polar residues" evidence="8">
    <location>
        <begin position="368"/>
        <end position="381"/>
    </location>
</feature>
<dbReference type="GO" id="GO:0032783">
    <property type="term" value="C:super elongation complex"/>
    <property type="evidence" value="ECO:0007669"/>
    <property type="project" value="InterPro"/>
</dbReference>
<keyword evidence="5" id="KW-0010">Activator</keyword>
<feature type="compositionally biased region" description="Acidic residues" evidence="8">
    <location>
        <begin position="201"/>
        <end position="210"/>
    </location>
</feature>
<feature type="region of interest" description="Disordered" evidence="8">
    <location>
        <begin position="355"/>
        <end position="403"/>
    </location>
</feature>
<evidence type="ECO:0000256" key="4">
    <source>
        <dbReference type="ARBA" id="ARBA00023015"/>
    </source>
</evidence>
<proteinExistence type="inferred from homology"/>
<evidence type="ECO:0000256" key="7">
    <source>
        <dbReference type="ARBA" id="ARBA00023242"/>
    </source>
</evidence>
<dbReference type="InterPro" id="IPR027093">
    <property type="entry name" value="EAF_fam"/>
</dbReference>
<keyword evidence="4" id="KW-0805">Transcription regulation</keyword>
<evidence type="ECO:0000313" key="10">
    <source>
        <dbReference type="EMBL" id="KAF8450907.1"/>
    </source>
</evidence>
<name>A0AAD4GLA0_BOLED</name>